<accession>U6GF00</accession>
<evidence type="ECO:0000313" key="4">
    <source>
        <dbReference type="Proteomes" id="UP000018050"/>
    </source>
</evidence>
<feature type="region of interest" description="Disordered" evidence="1">
    <location>
        <begin position="38"/>
        <end position="70"/>
    </location>
</feature>
<feature type="compositionally biased region" description="Basic and acidic residues" evidence="1">
    <location>
        <begin position="546"/>
        <end position="570"/>
    </location>
</feature>
<dbReference type="OrthoDB" id="347074at2759"/>
<dbReference type="EMBL" id="HG670909">
    <property type="protein sequence ID" value="CDI78745.1"/>
    <property type="molecule type" value="Genomic_DNA"/>
</dbReference>
<name>U6GF00_EIMAC</name>
<gene>
    <name evidence="3" type="ORF">EAH_00008370</name>
</gene>
<sequence>MSSSRLSGAFGAATAAAAAAALLLSPVSFVLAGPSTAAPIAPHGEDPHAASGPPQEDPNQPQRETLEEMSSDQLDALLEGIDMFRPGSKPLGRGKHYDPAAPVEGTTPQDNLQRLEETLGATRFAGALRDKGQEGCMRLRERSGDCPSASAASAVASLRCNMREVEAAKEAAVQLEESLVGSTGGDRLLCSRLFTRLLLYIDLMVFYQPFRSFQEGKSAEDALKEAFVHWGFKGDNQEGATATPPEVIAETSLLQARQAPAVSFKPENPKPNADDLPEAPPVTIAAKDLTDALLNKKPKSQIFLSASFNPTLKMGLLLLFLAHIRFSELFVGRGRSARVRPYPRVLLFLSSSAAARRMQLDKLCQIKLQKQLGNPRLPESLLYVPRVFFQRQQFSAGYARLTCDLLEDAVLIAQRSYERGLAFFNELINQQPPREGKRLAIPLQLNTTPDVNLRRLCFGLHKNPSPAILEGSDPCSVNDLLLLPQQQQHEQQQHEQQQQHEHEQQHEHPQQQHHQDEHEQQHEHPQQQHEQHEHEHQQEHPQQQHQQHEHEQQQEHPQQEQQQHEHEQQQEHPQQQQEEHPQQHQHEHEEHHQHPQPQQHHEREQTHEYPQQPEEAHPPQQEQQQEAEASGSGVAAHPAADEKVQHEGTGGGRGETRKASTASGNEVEAETSFVQGAQDPIVWPRHQATSSLVVDREKLNFYFNIIAATAEMETALPAIMTELSSEWSDFRLREDPRTYDAIVQATQKNRGYCDRLKTKGFQKELKKQRAKSAMDYAVKCTAATSEKQWKRLNCEKYIALYHCNFFENTWRILDDRVDVAHALGWLARQEPCVEELCKDWRKLHPFTIITSHPDVYEHFGLYSPWIRSLLVLNEWFGLFEFEKKGAANRVLKSQLSADAWEALQSAFKPVVHPDVFLHLNQYAAFYSNPSGAVRDPGGISAELDAIIEGWTYTGMPKKAQEKLRRGLQAETRDLLGFDLAAPPPETNALNTKLKEALERHMGILIEQEDMREQQWVSCQCASRASYFIQLLRDSMHLLQQAGDNLLLVGLLTNPKETSLGKNKKSLFRRLKEKVSKAASKLLRMPPFQAQHATLAAVIPDYPKVALFLKELSNIYHNNPTVFASTDVFQRAAETLFDDLQDQFFSPQTVPPAVRAANCIGATSLAPRFFIQDFLFFAHLEVVRCKSAECSGGDSG</sequence>
<dbReference type="Proteomes" id="UP000018050">
    <property type="component" value="Unassembled WGS sequence"/>
</dbReference>
<keyword evidence="2" id="KW-0732">Signal</keyword>
<evidence type="ECO:0000256" key="2">
    <source>
        <dbReference type="SAM" id="SignalP"/>
    </source>
</evidence>
<protein>
    <submittedName>
        <fullName evidence="3">Uncharacterized protein</fullName>
    </submittedName>
</protein>
<dbReference type="AlphaFoldDB" id="U6GF00"/>
<feature type="chain" id="PRO_5004669846" evidence="2">
    <location>
        <begin position="33"/>
        <end position="1195"/>
    </location>
</feature>
<reference evidence="3" key="1">
    <citation type="submission" date="2013-10" db="EMBL/GenBank/DDBJ databases">
        <title>Genomic analysis of the causative agents of coccidiosis in chickens.</title>
        <authorList>
            <person name="Reid A.J."/>
            <person name="Blake D."/>
            <person name="Billington K."/>
            <person name="Browne H."/>
            <person name="Dunn M."/>
            <person name="Hung S."/>
            <person name="Kawahara F."/>
            <person name="Miranda-Saavedra D."/>
            <person name="Mourier T."/>
            <person name="Nagra H."/>
            <person name="Otto T.D."/>
            <person name="Rawlings N."/>
            <person name="Sanchez A."/>
            <person name="Sanders M."/>
            <person name="Subramaniam C."/>
            <person name="Tay Y."/>
            <person name="Dear P."/>
            <person name="Doerig C."/>
            <person name="Gruber A."/>
            <person name="Parkinson J."/>
            <person name="Shirley M."/>
            <person name="Wan K.L."/>
            <person name="Berriman M."/>
            <person name="Tomley F."/>
            <person name="Pain A."/>
        </authorList>
    </citation>
    <scope>NUCLEOTIDE SEQUENCE [LARGE SCALE GENOMIC DNA]</scope>
    <source>
        <strain evidence="3">Houghton</strain>
    </source>
</reference>
<organism evidence="3 4">
    <name type="scientific">Eimeria acervulina</name>
    <name type="common">Coccidian parasite</name>
    <dbReference type="NCBI Taxonomy" id="5801"/>
    <lineage>
        <taxon>Eukaryota</taxon>
        <taxon>Sar</taxon>
        <taxon>Alveolata</taxon>
        <taxon>Apicomplexa</taxon>
        <taxon>Conoidasida</taxon>
        <taxon>Coccidia</taxon>
        <taxon>Eucoccidiorida</taxon>
        <taxon>Eimeriorina</taxon>
        <taxon>Eimeriidae</taxon>
        <taxon>Eimeria</taxon>
    </lineage>
</organism>
<dbReference type="GeneID" id="25268907"/>
<evidence type="ECO:0000256" key="1">
    <source>
        <dbReference type="SAM" id="MobiDB-lite"/>
    </source>
</evidence>
<reference evidence="3" key="2">
    <citation type="submission" date="2013-10" db="EMBL/GenBank/DDBJ databases">
        <authorList>
            <person name="Aslett M."/>
        </authorList>
    </citation>
    <scope>NUCLEOTIDE SEQUENCE [LARGE SCALE GENOMIC DNA]</scope>
    <source>
        <strain evidence="3">Houghton</strain>
    </source>
</reference>
<feature type="region of interest" description="Disordered" evidence="1">
    <location>
        <begin position="486"/>
        <end position="673"/>
    </location>
</feature>
<dbReference type="RefSeq" id="XP_013251048.1">
    <property type="nucleotide sequence ID" value="XM_013395594.1"/>
</dbReference>
<dbReference type="PANTHER" id="PTHR33590:SF1">
    <property type="entry name" value="PDZ DOMAIN-CONTAINING PROTEIN"/>
    <property type="match status" value="1"/>
</dbReference>
<keyword evidence="4" id="KW-1185">Reference proteome</keyword>
<proteinExistence type="predicted"/>
<feature type="compositionally biased region" description="Basic and acidic residues" evidence="1">
    <location>
        <begin position="491"/>
        <end position="539"/>
    </location>
</feature>
<feature type="compositionally biased region" description="Basic and acidic residues" evidence="1">
    <location>
        <begin position="577"/>
        <end position="607"/>
    </location>
</feature>
<feature type="compositionally biased region" description="Low complexity" evidence="1">
    <location>
        <begin position="610"/>
        <end position="629"/>
    </location>
</feature>
<dbReference type="VEuPathDB" id="ToxoDB:EAH_00008370"/>
<evidence type="ECO:0000313" key="3">
    <source>
        <dbReference type="EMBL" id="CDI78745.1"/>
    </source>
</evidence>
<feature type="signal peptide" evidence="2">
    <location>
        <begin position="1"/>
        <end position="32"/>
    </location>
</feature>
<dbReference type="PANTHER" id="PTHR33590">
    <property type="entry name" value="GLUTENIN, HIGH MOLECULAR WEIGHT SUBUNIT PW212-RELATED PROTEIN"/>
    <property type="match status" value="1"/>
</dbReference>